<dbReference type="eggNOG" id="ENOG502TDB2">
    <property type="taxonomic scope" value="Eukaryota"/>
</dbReference>
<dbReference type="STRING" id="6239.T24D8.4.1"/>
<keyword evidence="3" id="KW-1185">Reference proteome</keyword>
<dbReference type="WormBase" id="T24D8.4">
    <property type="protein sequence ID" value="CE05008"/>
    <property type="gene ID" value="WBGene00003761"/>
    <property type="gene designation" value="nlp-23"/>
</dbReference>
<protein>
    <submittedName>
        <fullName evidence="2">Neuropeptide-Like Protein</fullName>
    </submittedName>
</protein>
<dbReference type="KEGG" id="cel:CELE_T24D8.4"/>
<evidence type="ECO:0000256" key="1">
    <source>
        <dbReference type="SAM" id="SignalP"/>
    </source>
</evidence>
<dbReference type="CTD" id="188856"/>
<evidence type="ECO:0000313" key="4">
    <source>
        <dbReference type="WormBase" id="T24D8.4"/>
    </source>
</evidence>
<feature type="chain" id="PRO_5004200783" evidence="1">
    <location>
        <begin position="19"/>
        <end position="137"/>
    </location>
</feature>
<dbReference type="Bgee" id="WBGene00003761">
    <property type="expression patterns" value="Expressed in pharyngeal muscle cell (C elegans) and 1 other cell type or tissue"/>
</dbReference>
<dbReference type="PIR" id="T16932">
    <property type="entry name" value="T16932"/>
</dbReference>
<accession>Q22738</accession>
<dbReference type="FunCoup" id="Q22738">
    <property type="interactions" value="238"/>
</dbReference>
<dbReference type="EMBL" id="BX284606">
    <property type="protein sequence ID" value="CCD71461.1"/>
    <property type="molecule type" value="Genomic_DNA"/>
</dbReference>
<keyword evidence="1" id="KW-0732">Signal</keyword>
<dbReference type="Proteomes" id="UP000001940">
    <property type="component" value="Chromosome X"/>
</dbReference>
<evidence type="ECO:0000313" key="2">
    <source>
        <dbReference type="EMBL" id="CCD71461.1"/>
    </source>
</evidence>
<dbReference type="AGR" id="WB:WBGene00003761"/>
<reference evidence="2 3" key="1">
    <citation type="journal article" date="1998" name="Science">
        <title>Genome sequence of the nematode C. elegans: a platform for investigating biology.</title>
        <authorList>
            <consortium name="The C. elegans sequencing consortium"/>
            <person name="Sulson J.E."/>
            <person name="Waterston R."/>
        </authorList>
    </citation>
    <scope>NUCLEOTIDE SEQUENCE [LARGE SCALE GENOMIC DNA]</scope>
    <source>
        <strain evidence="2 3">Bristol N2</strain>
    </source>
</reference>
<organism evidence="2 3">
    <name type="scientific">Caenorhabditis elegans</name>
    <dbReference type="NCBI Taxonomy" id="6239"/>
    <lineage>
        <taxon>Eukaryota</taxon>
        <taxon>Metazoa</taxon>
        <taxon>Ecdysozoa</taxon>
        <taxon>Nematoda</taxon>
        <taxon>Chromadorea</taxon>
        <taxon>Rhabditida</taxon>
        <taxon>Rhabditina</taxon>
        <taxon>Rhabditomorpha</taxon>
        <taxon>Rhabditoidea</taxon>
        <taxon>Rhabditidae</taxon>
        <taxon>Peloderinae</taxon>
        <taxon>Caenorhabditis</taxon>
    </lineage>
</organism>
<dbReference type="HOGENOM" id="CLU_1866951_0_0_1"/>
<feature type="signal peptide" evidence="1">
    <location>
        <begin position="1"/>
        <end position="18"/>
    </location>
</feature>
<sequence>MAAHLVIWMALLGVSAHALELGFYSEHPTSKDDSYESQLLDSNDLDQDDAVDLATPMIVIPNDEDEIYADEEPEPLTMEKRLYISRQGFRPAKRSMAIGRAGMRPGKRAFAAGWNRGKRSMPFAESYYPLYRNDFSE</sequence>
<dbReference type="UCSC" id="T24D8.4">
    <property type="organism name" value="c. elegans"/>
</dbReference>
<dbReference type="RefSeq" id="NP_508425.1">
    <property type="nucleotide sequence ID" value="NM_076024.4"/>
</dbReference>
<gene>
    <name evidence="2 4" type="primary">nlp-23</name>
    <name evidence="2" type="ORF">CELE_T24D8.4</name>
    <name evidence="4" type="ORF">T24D8.4</name>
</gene>
<name>Q22738_CAEEL</name>
<dbReference type="OrthoDB" id="5876024at2759"/>
<dbReference type="PaxDb" id="6239-T24D8.4"/>
<dbReference type="InParanoid" id="Q22738"/>
<dbReference type="GeneID" id="188856"/>
<proteinExistence type="predicted"/>
<dbReference type="AlphaFoldDB" id="Q22738"/>
<evidence type="ECO:0000313" key="3">
    <source>
        <dbReference type="Proteomes" id="UP000001940"/>
    </source>
</evidence>